<dbReference type="GO" id="GO:0044774">
    <property type="term" value="P:mitotic DNA integrity checkpoint signaling"/>
    <property type="evidence" value="ECO:0007669"/>
    <property type="project" value="TreeGrafter"/>
</dbReference>
<dbReference type="GO" id="GO:0000014">
    <property type="term" value="F:single-stranded DNA endodeoxyribonuclease activity"/>
    <property type="evidence" value="ECO:0007669"/>
    <property type="project" value="TreeGrafter"/>
</dbReference>
<name>A0A6M2DLK1_XENCH</name>
<proteinExistence type="predicted"/>
<dbReference type="PANTHER" id="PTHR46060">
    <property type="entry name" value="MARINER MOS1 TRANSPOSASE-LIKE PROTEIN"/>
    <property type="match status" value="1"/>
</dbReference>
<dbReference type="GO" id="GO:0035861">
    <property type="term" value="C:site of double-strand break"/>
    <property type="evidence" value="ECO:0007669"/>
    <property type="project" value="TreeGrafter"/>
</dbReference>
<dbReference type="GO" id="GO:0003697">
    <property type="term" value="F:single-stranded DNA binding"/>
    <property type="evidence" value="ECO:0007669"/>
    <property type="project" value="TreeGrafter"/>
</dbReference>
<dbReference type="GO" id="GO:0000729">
    <property type="term" value="P:DNA double-strand break processing"/>
    <property type="evidence" value="ECO:0007669"/>
    <property type="project" value="TreeGrafter"/>
</dbReference>
<dbReference type="PANTHER" id="PTHR46060:SF2">
    <property type="entry name" value="HISTONE-LYSINE N-METHYLTRANSFERASE SETMAR"/>
    <property type="match status" value="1"/>
</dbReference>
<dbReference type="GO" id="GO:0032259">
    <property type="term" value="P:methylation"/>
    <property type="evidence" value="ECO:0007669"/>
    <property type="project" value="UniProtKB-KW"/>
</dbReference>
<sequence length="90" mass="10292">MNSADIRVIFLYEYKLGNSAAKAARNINQAFGENTVNDRKVQRWFEKFWTGDVSLQNEPRGRPKTYVKNDDLKALVEADPPYLRGNLLSG</sequence>
<dbReference type="GO" id="GO:0044547">
    <property type="term" value="F:DNA topoisomerase binding"/>
    <property type="evidence" value="ECO:0007669"/>
    <property type="project" value="TreeGrafter"/>
</dbReference>
<dbReference type="InterPro" id="IPR041426">
    <property type="entry name" value="Mos1_HTH"/>
</dbReference>
<dbReference type="GO" id="GO:0000793">
    <property type="term" value="C:condensed chromosome"/>
    <property type="evidence" value="ECO:0007669"/>
    <property type="project" value="TreeGrafter"/>
</dbReference>
<dbReference type="GO" id="GO:0005634">
    <property type="term" value="C:nucleus"/>
    <property type="evidence" value="ECO:0007669"/>
    <property type="project" value="TreeGrafter"/>
</dbReference>
<keyword evidence="2" id="KW-0808">Transferase</keyword>
<evidence type="ECO:0000313" key="2">
    <source>
        <dbReference type="EMBL" id="NOV46916.1"/>
    </source>
</evidence>
<dbReference type="GO" id="GO:0003690">
    <property type="term" value="F:double-stranded DNA binding"/>
    <property type="evidence" value="ECO:0007669"/>
    <property type="project" value="TreeGrafter"/>
</dbReference>
<dbReference type="GO" id="GO:0042800">
    <property type="term" value="F:histone H3K4 methyltransferase activity"/>
    <property type="evidence" value="ECO:0007669"/>
    <property type="project" value="TreeGrafter"/>
</dbReference>
<dbReference type="AlphaFoldDB" id="A0A6M2DLK1"/>
<dbReference type="GO" id="GO:0006303">
    <property type="term" value="P:double-strand break repair via nonhomologous end joining"/>
    <property type="evidence" value="ECO:0007669"/>
    <property type="project" value="TreeGrafter"/>
</dbReference>
<keyword evidence="2" id="KW-0489">Methyltransferase</keyword>
<dbReference type="GO" id="GO:0046975">
    <property type="term" value="F:histone H3K36 methyltransferase activity"/>
    <property type="evidence" value="ECO:0007669"/>
    <property type="project" value="TreeGrafter"/>
</dbReference>
<dbReference type="EMBL" id="GIIL01003190">
    <property type="protein sequence ID" value="NOV46916.1"/>
    <property type="molecule type" value="Transcribed_RNA"/>
</dbReference>
<dbReference type="Pfam" id="PF17906">
    <property type="entry name" value="HTH_48"/>
    <property type="match status" value="1"/>
</dbReference>
<evidence type="ECO:0000259" key="1">
    <source>
        <dbReference type="Pfam" id="PF17906"/>
    </source>
</evidence>
<dbReference type="GO" id="GO:0031297">
    <property type="term" value="P:replication fork processing"/>
    <property type="evidence" value="ECO:0007669"/>
    <property type="project" value="TreeGrafter"/>
</dbReference>
<protein>
    <submittedName>
        <fullName evidence="2">Putative histone-lysine n-methyltransferase setmar-like protein</fullName>
    </submittedName>
</protein>
<feature type="domain" description="Mos1 transposase HTH" evidence="1">
    <location>
        <begin position="5"/>
        <end position="52"/>
    </location>
</feature>
<dbReference type="InterPro" id="IPR052709">
    <property type="entry name" value="Transposase-MT_Hybrid"/>
</dbReference>
<accession>A0A6M2DLK1</accession>
<dbReference type="GO" id="GO:0015074">
    <property type="term" value="P:DNA integration"/>
    <property type="evidence" value="ECO:0007669"/>
    <property type="project" value="TreeGrafter"/>
</dbReference>
<reference evidence="2" key="1">
    <citation type="submission" date="2020-03" db="EMBL/GenBank/DDBJ databases">
        <title>Transcriptomic Profiling of the Digestive Tract of the Rat Flea, Xenopsylla cheopis, Following Blood Feeding and Infection with Yersinia pestis.</title>
        <authorList>
            <person name="Bland D.M."/>
            <person name="Martens C.A."/>
            <person name="Virtaneva K."/>
            <person name="Kanakabandi K."/>
            <person name="Long D."/>
            <person name="Rosenke R."/>
            <person name="Saturday G.A."/>
            <person name="Hoyt F.H."/>
            <person name="Bruno D.P."/>
            <person name="Ribeiro J.M.C."/>
            <person name="Hinnebusch J."/>
        </authorList>
    </citation>
    <scope>NUCLEOTIDE SEQUENCE</scope>
</reference>
<dbReference type="Gene3D" id="1.10.10.1450">
    <property type="match status" value="1"/>
</dbReference>
<organism evidence="2">
    <name type="scientific">Xenopsylla cheopis</name>
    <name type="common">Oriental rat flea</name>
    <name type="synonym">Pulex cheopis</name>
    <dbReference type="NCBI Taxonomy" id="163159"/>
    <lineage>
        <taxon>Eukaryota</taxon>
        <taxon>Metazoa</taxon>
        <taxon>Ecdysozoa</taxon>
        <taxon>Arthropoda</taxon>
        <taxon>Hexapoda</taxon>
        <taxon>Insecta</taxon>
        <taxon>Pterygota</taxon>
        <taxon>Neoptera</taxon>
        <taxon>Endopterygota</taxon>
        <taxon>Siphonaptera</taxon>
        <taxon>Pulicidae</taxon>
        <taxon>Xenopsyllinae</taxon>
        <taxon>Xenopsylla</taxon>
    </lineage>
</organism>